<evidence type="ECO:0000259" key="6">
    <source>
        <dbReference type="PROSITE" id="PS50977"/>
    </source>
</evidence>
<protein>
    <submittedName>
        <fullName evidence="7">TetR family transcriptional regulator</fullName>
    </submittedName>
</protein>
<dbReference type="PROSITE" id="PS50977">
    <property type="entry name" value="HTH_TETR_2"/>
    <property type="match status" value="1"/>
</dbReference>
<keyword evidence="2 4" id="KW-0238">DNA-binding</keyword>
<dbReference type="SUPFAM" id="SSF46689">
    <property type="entry name" value="Homeodomain-like"/>
    <property type="match status" value="1"/>
</dbReference>
<dbReference type="EMBL" id="WSEM01000039">
    <property type="protein sequence ID" value="MVQ39855.1"/>
    <property type="molecule type" value="Genomic_DNA"/>
</dbReference>
<organism evidence="7 8">
    <name type="scientific">Paenibacillus anseongense</name>
    <dbReference type="NCBI Taxonomy" id="2682845"/>
    <lineage>
        <taxon>Bacteria</taxon>
        <taxon>Bacillati</taxon>
        <taxon>Bacillota</taxon>
        <taxon>Bacilli</taxon>
        <taxon>Bacillales</taxon>
        <taxon>Paenibacillaceae</taxon>
        <taxon>Paenibacillus</taxon>
    </lineage>
</organism>
<evidence type="ECO:0000313" key="8">
    <source>
        <dbReference type="Proteomes" id="UP000467637"/>
    </source>
</evidence>
<comment type="caution">
    <text evidence="7">The sequence shown here is derived from an EMBL/GenBank/DDBJ whole genome shotgun (WGS) entry which is preliminary data.</text>
</comment>
<dbReference type="InterPro" id="IPR001647">
    <property type="entry name" value="HTH_TetR"/>
</dbReference>
<evidence type="ECO:0000256" key="2">
    <source>
        <dbReference type="ARBA" id="ARBA00023125"/>
    </source>
</evidence>
<dbReference type="Pfam" id="PF00440">
    <property type="entry name" value="TetR_N"/>
    <property type="match status" value="1"/>
</dbReference>
<dbReference type="PANTHER" id="PTHR47506:SF10">
    <property type="entry name" value="TRANSCRIPTIONAL REGULATORY PROTEIN"/>
    <property type="match status" value="1"/>
</dbReference>
<feature type="domain" description="HTH tetR-type" evidence="6">
    <location>
        <begin position="1"/>
        <end position="50"/>
    </location>
</feature>
<feature type="compositionally biased region" description="Polar residues" evidence="5">
    <location>
        <begin position="101"/>
        <end position="121"/>
    </location>
</feature>
<dbReference type="Gene3D" id="1.10.357.10">
    <property type="entry name" value="Tetracycline Repressor, domain 2"/>
    <property type="match status" value="1"/>
</dbReference>
<dbReference type="RefSeq" id="WP_157326169.1">
    <property type="nucleotide sequence ID" value="NZ_WSEM01000039.1"/>
</dbReference>
<evidence type="ECO:0000256" key="4">
    <source>
        <dbReference type="PROSITE-ProRule" id="PRU00335"/>
    </source>
</evidence>
<proteinExistence type="predicted"/>
<dbReference type="SUPFAM" id="SSF48498">
    <property type="entry name" value="Tetracyclin repressor-like, C-terminal domain"/>
    <property type="match status" value="1"/>
</dbReference>
<sequence length="121" mass="14160">MRLFWEQGYEKTSINDLVEYMDIHLRSLYDTFAGKDQLFQKVLKRYKKFLYGHIQFIITPTKSSKAALRSLFDFIIERNDEANNYLGCLFVNTAVELAPRSSDSNSMVKRTSTSWKSLSQN</sequence>
<evidence type="ECO:0000256" key="5">
    <source>
        <dbReference type="SAM" id="MobiDB-lite"/>
    </source>
</evidence>
<evidence type="ECO:0000256" key="1">
    <source>
        <dbReference type="ARBA" id="ARBA00023015"/>
    </source>
</evidence>
<dbReference type="Proteomes" id="UP000467637">
    <property type="component" value="Unassembled WGS sequence"/>
</dbReference>
<evidence type="ECO:0000313" key="7">
    <source>
        <dbReference type="EMBL" id="MVQ39855.1"/>
    </source>
</evidence>
<accession>A0ABW9UPK6</accession>
<keyword evidence="3" id="KW-0804">Transcription</keyword>
<keyword evidence="1" id="KW-0805">Transcription regulation</keyword>
<dbReference type="PANTHER" id="PTHR47506">
    <property type="entry name" value="TRANSCRIPTIONAL REGULATORY PROTEIN"/>
    <property type="match status" value="1"/>
</dbReference>
<keyword evidence="8" id="KW-1185">Reference proteome</keyword>
<dbReference type="InterPro" id="IPR036271">
    <property type="entry name" value="Tet_transcr_reg_TetR-rel_C_sf"/>
</dbReference>
<feature type="region of interest" description="Disordered" evidence="5">
    <location>
        <begin position="99"/>
        <end position="121"/>
    </location>
</feature>
<evidence type="ECO:0000256" key="3">
    <source>
        <dbReference type="ARBA" id="ARBA00023163"/>
    </source>
</evidence>
<name>A0ABW9UPK6_9BACL</name>
<feature type="DNA-binding region" description="H-T-H motif" evidence="4">
    <location>
        <begin position="13"/>
        <end position="32"/>
    </location>
</feature>
<gene>
    <name evidence="7" type="ORF">GON05_35255</name>
</gene>
<dbReference type="InterPro" id="IPR009057">
    <property type="entry name" value="Homeodomain-like_sf"/>
</dbReference>
<reference evidence="7 8" key="1">
    <citation type="submission" date="2019-12" db="EMBL/GenBank/DDBJ databases">
        <authorList>
            <person name="Huq M.A."/>
        </authorList>
    </citation>
    <scope>NUCLEOTIDE SEQUENCE [LARGE SCALE GENOMIC DNA]</scope>
    <source>
        <strain evidence="7 8">MAH-34</strain>
    </source>
</reference>
<dbReference type="Gene3D" id="1.10.10.60">
    <property type="entry name" value="Homeodomain-like"/>
    <property type="match status" value="1"/>
</dbReference>